<feature type="region of interest" description="Disordered" evidence="1">
    <location>
        <begin position="71"/>
        <end position="92"/>
    </location>
</feature>
<accession>A0A1A0LPZ1</accession>
<organism evidence="2 3">
    <name type="scientific">Mycolicibacterium mucogenicum</name>
    <name type="common">Mycobacterium mucogenicum</name>
    <dbReference type="NCBI Taxonomy" id="56689"/>
    <lineage>
        <taxon>Bacteria</taxon>
        <taxon>Bacillati</taxon>
        <taxon>Actinomycetota</taxon>
        <taxon>Actinomycetes</taxon>
        <taxon>Mycobacteriales</taxon>
        <taxon>Mycobacteriaceae</taxon>
        <taxon>Mycolicibacterium</taxon>
    </lineage>
</organism>
<evidence type="ECO:0000313" key="2">
    <source>
        <dbReference type="EMBL" id="OBA75172.1"/>
    </source>
</evidence>
<feature type="region of interest" description="Disordered" evidence="1">
    <location>
        <begin position="146"/>
        <end position="189"/>
    </location>
</feature>
<sequence>MQTNKPWRPNPKLGEIAAVVARVELIPADRPLTAGEIRMLDSLATRLRLRSRNDRSEGLLDLLRRVSAVRTRTPEAGVPSPAAKRPADKGGGWLGHIHRELSGLAAKQPLQGKGLARLHEIVNEAARLVEKGPEYRRLYERALQMQKKALRPPRQKGPTGKSRGLVKNPELLYGGREVLGGAPSTGHRS</sequence>
<reference evidence="2 3" key="1">
    <citation type="submission" date="2016-06" db="EMBL/GenBank/DDBJ databases">
        <authorList>
            <person name="Kjaerup R.B."/>
            <person name="Dalgaard T.S."/>
            <person name="Juul-Madsen H.R."/>
        </authorList>
    </citation>
    <scope>NUCLEOTIDE SEQUENCE [LARGE SCALE GENOMIC DNA]</scope>
    <source>
        <strain evidence="2 3">1199456.5</strain>
    </source>
</reference>
<evidence type="ECO:0000256" key="1">
    <source>
        <dbReference type="SAM" id="MobiDB-lite"/>
    </source>
</evidence>
<comment type="caution">
    <text evidence="2">The sequence shown here is derived from an EMBL/GenBank/DDBJ whole genome shotgun (WGS) entry which is preliminary data.</text>
</comment>
<dbReference type="RefSeq" id="WP_064861210.1">
    <property type="nucleotide sequence ID" value="NZ_LZSF01000313.1"/>
</dbReference>
<dbReference type="AlphaFoldDB" id="A0A1A0LPZ1"/>
<dbReference type="EMBL" id="LZSF01000313">
    <property type="protein sequence ID" value="OBA75172.1"/>
    <property type="molecule type" value="Genomic_DNA"/>
</dbReference>
<name>A0A1A0LPZ1_MYCMU</name>
<dbReference type="OrthoDB" id="4764472at2"/>
<evidence type="ECO:0000313" key="3">
    <source>
        <dbReference type="Proteomes" id="UP000093962"/>
    </source>
</evidence>
<proteinExistence type="predicted"/>
<dbReference type="Proteomes" id="UP000093962">
    <property type="component" value="Unassembled WGS sequence"/>
</dbReference>
<gene>
    <name evidence="2" type="ORF">A5642_08385</name>
</gene>
<protein>
    <submittedName>
        <fullName evidence="2">Uncharacterized protein</fullName>
    </submittedName>
</protein>